<reference evidence="3 4" key="1">
    <citation type="submission" date="2024-09" db="EMBL/GenBank/DDBJ databases">
        <title>Chromosome-scale assembly of Riccia sorocarpa.</title>
        <authorList>
            <person name="Paukszto L."/>
        </authorList>
    </citation>
    <scope>NUCLEOTIDE SEQUENCE [LARGE SCALE GENOMIC DNA]</scope>
    <source>
        <strain evidence="3">LP-2024</strain>
        <tissue evidence="3">Aerial parts of the thallus</tissue>
    </source>
</reference>
<dbReference type="Pfam" id="PF13966">
    <property type="entry name" value="zf-RVT"/>
    <property type="match status" value="1"/>
</dbReference>
<gene>
    <name evidence="3" type="ORF">R1sor_026105</name>
</gene>
<keyword evidence="4" id="KW-1185">Reference proteome</keyword>
<evidence type="ECO:0000259" key="2">
    <source>
        <dbReference type="Pfam" id="PF13966"/>
    </source>
</evidence>
<evidence type="ECO:0000256" key="1">
    <source>
        <dbReference type="SAM" id="MobiDB-lite"/>
    </source>
</evidence>
<dbReference type="Proteomes" id="UP001633002">
    <property type="component" value="Unassembled WGS sequence"/>
</dbReference>
<feature type="compositionally biased region" description="Basic and acidic residues" evidence="1">
    <location>
        <begin position="368"/>
        <end position="378"/>
    </location>
</feature>
<dbReference type="AlphaFoldDB" id="A0ABD3GAG9"/>
<evidence type="ECO:0000313" key="4">
    <source>
        <dbReference type="Proteomes" id="UP001633002"/>
    </source>
</evidence>
<organism evidence="3 4">
    <name type="scientific">Riccia sorocarpa</name>
    <dbReference type="NCBI Taxonomy" id="122646"/>
    <lineage>
        <taxon>Eukaryota</taxon>
        <taxon>Viridiplantae</taxon>
        <taxon>Streptophyta</taxon>
        <taxon>Embryophyta</taxon>
        <taxon>Marchantiophyta</taxon>
        <taxon>Marchantiopsida</taxon>
        <taxon>Marchantiidae</taxon>
        <taxon>Marchantiales</taxon>
        <taxon>Ricciaceae</taxon>
        <taxon>Riccia</taxon>
    </lineage>
</organism>
<proteinExistence type="predicted"/>
<dbReference type="EMBL" id="JBJQOH010000008">
    <property type="protein sequence ID" value="KAL3676157.1"/>
    <property type="molecule type" value="Genomic_DNA"/>
</dbReference>
<comment type="caution">
    <text evidence="3">The sequence shown here is derived from an EMBL/GenBank/DDBJ whole genome shotgun (WGS) entry which is preliminary data.</text>
</comment>
<feature type="domain" description="Reverse transcriptase zinc-binding" evidence="2">
    <location>
        <begin position="141"/>
        <end position="202"/>
    </location>
</feature>
<feature type="compositionally biased region" description="Low complexity" evidence="1">
    <location>
        <begin position="342"/>
        <end position="367"/>
    </location>
</feature>
<accession>A0ABD3GAG9</accession>
<protein>
    <recommendedName>
        <fullName evidence="2">Reverse transcriptase zinc-binding domain-containing protein</fullName>
    </recommendedName>
</protein>
<feature type="region of interest" description="Disordered" evidence="1">
    <location>
        <begin position="332"/>
        <end position="378"/>
    </location>
</feature>
<dbReference type="InterPro" id="IPR026960">
    <property type="entry name" value="RVT-Znf"/>
</dbReference>
<name>A0ABD3GAG9_9MARC</name>
<sequence length="378" mass="43176">MLALGCDKKEAGKLEKMMGFEVGSLFRELEAVARANRLITLKDVCQEDRKLDLSLLLTWPRAGQGQAVLDPSVSHWLINVRVGDRSLSEIDGWQWSNGKEVTQGLCQATSHWMGLQQRKNPVHKKPSKWWGVPAIPSDWSRRWRQLWQGASLNRHKLWVWKIVHFGLLTLARTEVWGVTDGTCLMCQSGTETMEHLLWDCRRLRERQAWIVETLQIQEIGRLTLFQAIDKVLQCHIQQPGPMVLLAVYCRICWSERKKVVFDNSLSLLPNTAILETSMIEASAARGKLSGKRGRRANEKDEVFFQSAGRLLREQATRQRRMEGILREVMEEEGLFQERDGSENSVSSHTSSSQESHSDSSSDYSQSSETHDSVIDTSF</sequence>
<evidence type="ECO:0000313" key="3">
    <source>
        <dbReference type="EMBL" id="KAL3676157.1"/>
    </source>
</evidence>